<organism evidence="1 2">
    <name type="scientific">Staurois parvus</name>
    <dbReference type="NCBI Taxonomy" id="386267"/>
    <lineage>
        <taxon>Eukaryota</taxon>
        <taxon>Metazoa</taxon>
        <taxon>Chordata</taxon>
        <taxon>Craniata</taxon>
        <taxon>Vertebrata</taxon>
        <taxon>Euteleostomi</taxon>
        <taxon>Amphibia</taxon>
        <taxon>Batrachia</taxon>
        <taxon>Anura</taxon>
        <taxon>Neobatrachia</taxon>
        <taxon>Ranoidea</taxon>
        <taxon>Ranidae</taxon>
        <taxon>Staurois</taxon>
    </lineage>
</organism>
<proteinExistence type="predicted"/>
<sequence length="73" mass="7979">MGPVSLPTLKKAYKKVPGGISWGPILILGPQAVPECLNGQSAPGNRKCPKGTHCIQNYKSYSQIIKNFNHQKF</sequence>
<evidence type="ECO:0000313" key="1">
    <source>
        <dbReference type="EMBL" id="CAI9543840.1"/>
    </source>
</evidence>
<gene>
    <name evidence="1" type="ORF">SPARVUS_LOCUS2378585</name>
</gene>
<keyword evidence="2" id="KW-1185">Reference proteome</keyword>
<reference evidence="1" key="1">
    <citation type="submission" date="2023-05" db="EMBL/GenBank/DDBJ databases">
        <authorList>
            <person name="Stuckert A."/>
        </authorList>
    </citation>
    <scope>NUCLEOTIDE SEQUENCE</scope>
</reference>
<evidence type="ECO:0000313" key="2">
    <source>
        <dbReference type="Proteomes" id="UP001162483"/>
    </source>
</evidence>
<comment type="caution">
    <text evidence="1">The sequence shown here is derived from an EMBL/GenBank/DDBJ whole genome shotgun (WGS) entry which is preliminary data.</text>
</comment>
<accession>A0ABN9B8I4</accession>
<dbReference type="Proteomes" id="UP001162483">
    <property type="component" value="Unassembled WGS sequence"/>
</dbReference>
<protein>
    <submittedName>
        <fullName evidence="1">Uncharacterized protein</fullName>
    </submittedName>
</protein>
<dbReference type="EMBL" id="CATNWA010002830">
    <property type="protein sequence ID" value="CAI9543840.1"/>
    <property type="molecule type" value="Genomic_DNA"/>
</dbReference>
<name>A0ABN9B8I4_9NEOB</name>